<accession>A0AC61MTW3</accession>
<gene>
    <name evidence="1" type="ORF">JFY71_05550</name>
</gene>
<proteinExistence type="predicted"/>
<dbReference type="EMBL" id="CP066744">
    <property type="protein sequence ID" value="QQK09002.1"/>
    <property type="molecule type" value="Genomic_DNA"/>
</dbReference>
<name>A0AC61MTW3_9FIRM</name>
<evidence type="ECO:0000313" key="2">
    <source>
        <dbReference type="Proteomes" id="UP000595814"/>
    </source>
</evidence>
<reference evidence="1 2" key="1">
    <citation type="journal article" date="2022" name="Int. J. Syst. Evol. Microbiol.">
        <title>Miniphocaeibacter halophilus sp. nov., an ammonium-tolerant acetate-producing bacterium isolated from a biogas system.</title>
        <authorList>
            <person name="Schnurer A."/>
            <person name="Singh A."/>
            <person name="Bi S."/>
            <person name="Qiao W."/>
            <person name="Westerholm M."/>
        </authorList>
    </citation>
    <scope>NUCLEOTIDE SEQUENCE [LARGE SCALE GENOMIC DNA]</scope>
    <source>
        <strain evidence="1 2">AMB_01</strain>
    </source>
</reference>
<protein>
    <submittedName>
        <fullName evidence="1">GntR family transcriptional regulator</fullName>
    </submittedName>
</protein>
<organism evidence="1 2">
    <name type="scientific">Miniphocaeibacter halophilus</name>
    <dbReference type="NCBI Taxonomy" id="2931922"/>
    <lineage>
        <taxon>Bacteria</taxon>
        <taxon>Bacillati</taxon>
        <taxon>Bacillota</taxon>
        <taxon>Tissierellia</taxon>
        <taxon>Tissierellales</taxon>
        <taxon>Peptoniphilaceae</taxon>
        <taxon>Miniphocaeibacter</taxon>
    </lineage>
</organism>
<evidence type="ECO:0000313" key="1">
    <source>
        <dbReference type="EMBL" id="QQK09002.1"/>
    </source>
</evidence>
<sequence>MKIHISKHSPKPIYEQISSQIKNLILNNKLKPGDKLPSMRELAKILQVSVITTQKAYEELLEDNHIETIVGKGTFVKKSNTSFILDEQYKELEDKMEETVRLAKQYKIKEEYLIQLVKEFYRGEDIDG</sequence>
<keyword evidence="2" id="KW-1185">Reference proteome</keyword>
<dbReference type="Proteomes" id="UP000595814">
    <property type="component" value="Chromosome"/>
</dbReference>